<gene>
    <name evidence="2" type="ORF">BAOM_0976</name>
</gene>
<organism evidence="2 3">
    <name type="scientific">Peribacillus asahii</name>
    <dbReference type="NCBI Taxonomy" id="228899"/>
    <lineage>
        <taxon>Bacteria</taxon>
        <taxon>Bacillati</taxon>
        <taxon>Bacillota</taxon>
        <taxon>Bacilli</taxon>
        <taxon>Bacillales</taxon>
        <taxon>Bacillaceae</taxon>
        <taxon>Peribacillus</taxon>
    </lineage>
</organism>
<evidence type="ECO:0000313" key="3">
    <source>
        <dbReference type="Proteomes" id="UP000283095"/>
    </source>
</evidence>
<dbReference type="KEGG" id="pasa:BAOM_0976"/>
<dbReference type="EMBL" id="CP026095">
    <property type="protein sequence ID" value="AZV41587.1"/>
    <property type="molecule type" value="Genomic_DNA"/>
</dbReference>
<reference evidence="2 3" key="1">
    <citation type="submission" date="2018-01" db="EMBL/GenBank/DDBJ databases">
        <title>Bacillus asahii Genome sequencing and assembly.</title>
        <authorList>
            <person name="Jiang H."/>
            <person name="Feng Y."/>
            <person name="Zhao F."/>
            <person name="Lin X."/>
        </authorList>
    </citation>
    <scope>NUCLEOTIDE SEQUENCE [LARGE SCALE GENOMIC DNA]</scope>
    <source>
        <strain evidence="2 3">OM18</strain>
    </source>
</reference>
<name>A0A3Q9RKA6_9BACI</name>
<dbReference type="Proteomes" id="UP000283095">
    <property type="component" value="Chromosome"/>
</dbReference>
<feature type="transmembrane region" description="Helical" evidence="1">
    <location>
        <begin position="26"/>
        <end position="44"/>
    </location>
</feature>
<sequence length="48" mass="5723">MWNSVLFVIAMFIVFPIHYKKPLLAWLIVLGIFIVLIIEFDFPLNKMK</sequence>
<proteinExistence type="predicted"/>
<keyword evidence="1" id="KW-1133">Transmembrane helix</keyword>
<keyword evidence="1" id="KW-0812">Transmembrane</keyword>
<dbReference type="AlphaFoldDB" id="A0A3Q9RKA6"/>
<keyword evidence="1" id="KW-0472">Membrane</keyword>
<evidence type="ECO:0000256" key="1">
    <source>
        <dbReference type="SAM" id="Phobius"/>
    </source>
</evidence>
<accession>A0A3Q9RKA6</accession>
<evidence type="ECO:0000313" key="2">
    <source>
        <dbReference type="EMBL" id="AZV41587.1"/>
    </source>
</evidence>
<protein>
    <submittedName>
        <fullName evidence="2">Uncharacterized protein</fullName>
    </submittedName>
</protein>